<protein>
    <recommendedName>
        <fullName evidence="1">Immunity protein 35 domain-containing protein</fullName>
    </recommendedName>
</protein>
<dbReference type="InterPro" id="IPR029082">
    <property type="entry name" value="Imm35"/>
</dbReference>
<evidence type="ECO:0000313" key="2">
    <source>
        <dbReference type="EMBL" id="QSR26951.1"/>
    </source>
</evidence>
<reference evidence="2 3" key="1">
    <citation type="submission" date="2017-06" db="EMBL/GenBank/DDBJ databases">
        <title>Complete Genome Sequence of the Soil Carbazole-Degrading Bacterium Nocardioides aromaticivorans IC177.</title>
        <authorList>
            <person name="Vejarano F."/>
            <person name="Suzuki-Minakuchi C."/>
            <person name="Ohtsubo Y."/>
            <person name="Tsuda M."/>
            <person name="Okada K."/>
            <person name="Nojiri H."/>
        </authorList>
    </citation>
    <scope>NUCLEOTIDE SEQUENCE [LARGE SCALE GENOMIC DNA]</scope>
    <source>
        <strain evidence="2 3">IC177</strain>
    </source>
</reference>
<evidence type="ECO:0000313" key="3">
    <source>
        <dbReference type="Proteomes" id="UP000662818"/>
    </source>
</evidence>
<feature type="domain" description="Immunity protein 35" evidence="1">
    <location>
        <begin position="36"/>
        <end position="88"/>
    </location>
</feature>
<proteinExistence type="predicted"/>
<evidence type="ECO:0000259" key="1">
    <source>
        <dbReference type="Pfam" id="PF15567"/>
    </source>
</evidence>
<sequence>MVDVEDARRLAEVELAHWNSKLTPNRLKDPHATAHDPEDEVVVTEVETHSRAWIVHFATRRWLRTRSVSDQLVGACPFVIDRITGELHTYGSGPDGHSAFVKWLDVPPT</sequence>
<dbReference type="Proteomes" id="UP000662818">
    <property type="component" value="Chromosome"/>
</dbReference>
<keyword evidence="3" id="KW-1185">Reference proteome</keyword>
<gene>
    <name evidence="2" type="ORF">CFH99_15075</name>
</gene>
<dbReference type="Pfam" id="PF15567">
    <property type="entry name" value="Imm35"/>
    <property type="match status" value="1"/>
</dbReference>
<accession>A0ABX7PLY4</accession>
<dbReference type="EMBL" id="CP022295">
    <property type="protein sequence ID" value="QSR26951.1"/>
    <property type="molecule type" value="Genomic_DNA"/>
</dbReference>
<name>A0ABX7PLY4_9ACTN</name>
<organism evidence="2 3">
    <name type="scientific">Nocardioides aromaticivorans</name>
    <dbReference type="NCBI Taxonomy" id="200618"/>
    <lineage>
        <taxon>Bacteria</taxon>
        <taxon>Bacillati</taxon>
        <taxon>Actinomycetota</taxon>
        <taxon>Actinomycetes</taxon>
        <taxon>Propionibacteriales</taxon>
        <taxon>Nocardioidaceae</taxon>
        <taxon>Nocardioides</taxon>
    </lineage>
</organism>